<protein>
    <recommendedName>
        <fullName evidence="4">Aromatic hydrocarbon degradation protein</fullName>
    </recommendedName>
</protein>
<feature type="chain" id="PRO_5021371781" description="Aromatic hydrocarbon degradation protein" evidence="1">
    <location>
        <begin position="22"/>
        <end position="496"/>
    </location>
</feature>
<dbReference type="AlphaFoldDB" id="A0A4Z0Q8T6"/>
<sequence length="496" mass="53924">MKNLKYLLAVAFMGQASYGFAQYEVDALRFSQTQFGGTARTLGIGGANVAVGADLGSLITNPAGLGMYQRSEFSFSPGIGVGNTQSTAFGTSSTDARNSLHLASLGAAFATRRPDSDDSPWRSGTLAIGLTRINDFNQNFRYKGKPALEQDILQRLSEYQNQDLDELAYNVFLTEDDANGTYIPRDFEKTGQLNQEETVQTSGSQTQFDIGYGASYRDQLYIGGAIGIVSTRFNSTSVLTATDPAPAEPNTPGTAFGSLTYRETLETRGAGINARIGAIYRPNDAIRVGAAIQTPTYMTLSETYGASMSATFDRPIEVEGRTYNSASDALDPGENNYALTTPFRASGGIAAIIGKHGFISGDVEYLNYSQARLSNDNSDPALNSNIDFGDDNDNVQQLYQSAVNVRLGGELRFDIFRLRAGYARYGDPYKNSTFDRTQNFFTGGVGIRQNNFFVDVAGVYHTSKRFYSPYTLNENTPVVSVDANRYTTTVTAGWTF</sequence>
<gene>
    <name evidence="2" type="ORF">E5K02_17090</name>
</gene>
<organism evidence="2 3">
    <name type="scientific">Hymenobacter metallicola</name>
    <dbReference type="NCBI Taxonomy" id="2563114"/>
    <lineage>
        <taxon>Bacteria</taxon>
        <taxon>Pseudomonadati</taxon>
        <taxon>Bacteroidota</taxon>
        <taxon>Cytophagia</taxon>
        <taxon>Cytophagales</taxon>
        <taxon>Hymenobacteraceae</taxon>
        <taxon>Hymenobacter</taxon>
    </lineage>
</organism>
<dbReference type="OrthoDB" id="9765571at2"/>
<name>A0A4Z0Q8T6_9BACT</name>
<dbReference type="RefSeq" id="WP_135396417.1">
    <property type="nucleotide sequence ID" value="NZ_SRMB01000003.1"/>
</dbReference>
<evidence type="ECO:0000313" key="3">
    <source>
        <dbReference type="Proteomes" id="UP000298471"/>
    </source>
</evidence>
<evidence type="ECO:0000256" key="1">
    <source>
        <dbReference type="SAM" id="SignalP"/>
    </source>
</evidence>
<dbReference type="SUPFAM" id="SSF56935">
    <property type="entry name" value="Porins"/>
    <property type="match status" value="1"/>
</dbReference>
<feature type="signal peptide" evidence="1">
    <location>
        <begin position="1"/>
        <end position="21"/>
    </location>
</feature>
<keyword evidence="3" id="KW-1185">Reference proteome</keyword>
<evidence type="ECO:0000313" key="2">
    <source>
        <dbReference type="EMBL" id="TGE26508.1"/>
    </source>
</evidence>
<keyword evidence="1" id="KW-0732">Signal</keyword>
<proteinExistence type="predicted"/>
<comment type="caution">
    <text evidence="2">The sequence shown here is derived from an EMBL/GenBank/DDBJ whole genome shotgun (WGS) entry which is preliminary data.</text>
</comment>
<dbReference type="Proteomes" id="UP000298471">
    <property type="component" value="Unassembled WGS sequence"/>
</dbReference>
<dbReference type="EMBL" id="SRMB01000003">
    <property type="protein sequence ID" value="TGE26508.1"/>
    <property type="molecule type" value="Genomic_DNA"/>
</dbReference>
<dbReference type="Gene3D" id="2.40.160.60">
    <property type="entry name" value="Outer membrane protein transport protein (OMPP1/FadL/TodX)"/>
    <property type="match status" value="1"/>
</dbReference>
<accession>A0A4Z0Q8T6</accession>
<reference evidence="2 3" key="1">
    <citation type="submission" date="2019-04" db="EMBL/GenBank/DDBJ databases">
        <authorList>
            <person name="Feng G."/>
            <person name="Zhang J."/>
            <person name="Zhu H."/>
        </authorList>
    </citation>
    <scope>NUCLEOTIDE SEQUENCE [LARGE SCALE GENOMIC DNA]</scope>
    <source>
        <strain evidence="2 3">9PBR-1</strain>
    </source>
</reference>
<evidence type="ECO:0008006" key="4">
    <source>
        <dbReference type="Google" id="ProtNLM"/>
    </source>
</evidence>